<evidence type="ECO:0000313" key="1">
    <source>
        <dbReference type="EMBL" id="RMZ69744.1"/>
    </source>
</evidence>
<accession>A0A3M7M5P1</accession>
<proteinExistence type="predicted"/>
<sequence>MSTNMVLFVQHCRGSKGKSRDLLQHYEYWGLNRSLNARRSKSVKSNFATLKNLYRRPLQASARPHSDEGPERSRIVVLGMMWVVPRPQPALRHLRTKPTAVGGKYFGQESFGEKAFRIG</sequence>
<dbReference type="Proteomes" id="UP000265663">
    <property type="component" value="Unassembled WGS sequence"/>
</dbReference>
<organism evidence="1 2">
    <name type="scientific">Pyrenophora seminiperda CCB06</name>
    <dbReference type="NCBI Taxonomy" id="1302712"/>
    <lineage>
        <taxon>Eukaryota</taxon>
        <taxon>Fungi</taxon>
        <taxon>Dikarya</taxon>
        <taxon>Ascomycota</taxon>
        <taxon>Pezizomycotina</taxon>
        <taxon>Dothideomycetes</taxon>
        <taxon>Pleosporomycetidae</taxon>
        <taxon>Pleosporales</taxon>
        <taxon>Pleosporineae</taxon>
        <taxon>Pleosporaceae</taxon>
        <taxon>Pyrenophora</taxon>
    </lineage>
</organism>
<reference evidence="1 2" key="1">
    <citation type="journal article" date="2014" name="PLoS ONE">
        <title>De novo Genome Assembly of the Fungal Plant Pathogen Pyrenophora semeniperda.</title>
        <authorList>
            <person name="Soliai M.M."/>
            <person name="Meyer S.E."/>
            <person name="Udall J.A."/>
            <person name="Elzinga D.E."/>
            <person name="Hermansen R.A."/>
            <person name="Bodily P.M."/>
            <person name="Hart A.A."/>
            <person name="Coleman C.E."/>
        </authorList>
    </citation>
    <scope>NUCLEOTIDE SEQUENCE [LARGE SCALE GENOMIC DNA]</scope>
    <source>
        <strain evidence="1 2">CCB06</strain>
        <tissue evidence="1">Mycelium</tissue>
    </source>
</reference>
<protein>
    <submittedName>
        <fullName evidence="1">Uncharacterized protein</fullName>
    </submittedName>
</protein>
<evidence type="ECO:0000313" key="2">
    <source>
        <dbReference type="Proteomes" id="UP000265663"/>
    </source>
</evidence>
<keyword evidence="2" id="KW-1185">Reference proteome</keyword>
<dbReference type="AlphaFoldDB" id="A0A3M7M5P1"/>
<gene>
    <name evidence="1" type="ORF">GMOD_00010152</name>
</gene>
<dbReference type="EMBL" id="KE747822">
    <property type="protein sequence ID" value="RMZ69744.1"/>
    <property type="molecule type" value="Genomic_DNA"/>
</dbReference>
<name>A0A3M7M5P1_9PLEO</name>